<dbReference type="KEGG" id="ari:UM93_11585"/>
<dbReference type="RefSeq" id="WP_045075723.1">
    <property type="nucleotide sequence ID" value="NZ_CP011005.1"/>
</dbReference>
<feature type="transmembrane region" description="Helical" evidence="1">
    <location>
        <begin position="32"/>
        <end position="52"/>
    </location>
</feature>
<dbReference type="AlphaFoldDB" id="A0A0D4C000"/>
<evidence type="ECO:0000313" key="2">
    <source>
        <dbReference type="EMBL" id="AJT41992.1"/>
    </source>
</evidence>
<sequence>MRRKVDWLEFGLWIGGFVLIFVLLSLVNWPFLLKMLAAIVLSLVFSVISNRIRRYVQRRRSEPKRIRVISVETVDD</sequence>
<feature type="transmembrane region" description="Helical" evidence="1">
    <location>
        <begin position="7"/>
        <end position="26"/>
    </location>
</feature>
<protein>
    <submittedName>
        <fullName evidence="2">Uncharacterized protein</fullName>
    </submittedName>
</protein>
<dbReference type="Proteomes" id="UP000061839">
    <property type="component" value="Chromosome"/>
</dbReference>
<proteinExistence type="predicted"/>
<gene>
    <name evidence="2" type="ORF">UM93_11585</name>
</gene>
<reference evidence="2 3" key="1">
    <citation type="journal article" date="2015" name="Genome Announc.">
        <title>Complete Genome Sequencing of Protease-Producing Novel Arthrobacter sp. Strain IHBB 11108 Using PacBio Single-Molecule Real-Time Sequencing Technology.</title>
        <authorList>
            <person name="Kiran S."/>
            <person name="Swarnkar M.K."/>
            <person name="Pal M."/>
            <person name="Thakur R."/>
            <person name="Tewari R."/>
            <person name="Singh A.K."/>
            <person name="Gulati A."/>
        </authorList>
    </citation>
    <scope>NUCLEOTIDE SEQUENCE [LARGE SCALE GENOMIC DNA]</scope>
    <source>
        <strain evidence="2 3">IHBB 11108</strain>
    </source>
</reference>
<dbReference type="OrthoDB" id="4948553at2"/>
<keyword evidence="1" id="KW-0472">Membrane</keyword>
<evidence type="ECO:0000256" key="1">
    <source>
        <dbReference type="SAM" id="Phobius"/>
    </source>
</evidence>
<dbReference type="STRING" id="1618207.UM93_11585"/>
<keyword evidence="1" id="KW-1133">Transmembrane helix</keyword>
<dbReference type="EMBL" id="CP011005">
    <property type="protein sequence ID" value="AJT41992.1"/>
    <property type="molecule type" value="Genomic_DNA"/>
</dbReference>
<keyword evidence="3" id="KW-1185">Reference proteome</keyword>
<accession>A0A0D4C000</accession>
<keyword evidence="1" id="KW-0812">Transmembrane</keyword>
<dbReference type="PATRIC" id="fig|1618207.4.peg.2347"/>
<name>A0A0D4C000_9MICC</name>
<dbReference type="HOGENOM" id="CLU_2651915_0_0_11"/>
<evidence type="ECO:0000313" key="3">
    <source>
        <dbReference type="Proteomes" id="UP000061839"/>
    </source>
</evidence>
<organism evidence="2 3">
    <name type="scientific">Psychromicrobium lacuslunae</name>
    <dbReference type="NCBI Taxonomy" id="1618207"/>
    <lineage>
        <taxon>Bacteria</taxon>
        <taxon>Bacillati</taxon>
        <taxon>Actinomycetota</taxon>
        <taxon>Actinomycetes</taxon>
        <taxon>Micrococcales</taxon>
        <taxon>Micrococcaceae</taxon>
        <taxon>Psychromicrobium</taxon>
    </lineage>
</organism>